<dbReference type="Pfam" id="PF00501">
    <property type="entry name" value="AMP-binding"/>
    <property type="match status" value="1"/>
</dbReference>
<dbReference type="EMBL" id="GEZM01071102">
    <property type="protein sequence ID" value="JAV66067.1"/>
    <property type="molecule type" value="Transcribed_RNA"/>
</dbReference>
<dbReference type="SUPFAM" id="SSF56801">
    <property type="entry name" value="Acetyl-CoA synthetase-like"/>
    <property type="match status" value="1"/>
</dbReference>
<dbReference type="EMBL" id="GEZM01071104">
    <property type="protein sequence ID" value="JAV66062.1"/>
    <property type="molecule type" value="Transcribed_RNA"/>
</dbReference>
<dbReference type="InterPro" id="IPR000873">
    <property type="entry name" value="AMP-dep_synth/lig_dom"/>
</dbReference>
<dbReference type="EMBL" id="GEZM01071107">
    <property type="protein sequence ID" value="JAV66056.1"/>
    <property type="molecule type" value="Transcribed_RNA"/>
</dbReference>
<dbReference type="Gene3D" id="3.40.50.980">
    <property type="match status" value="1"/>
</dbReference>
<sequence>MQATEKDKESGTMSRKSGLSYLHNPGSEPLRYMTLFNLLESAAARYGPTEAFVSLFDNRKVTYTELHRDADQLASGFRRLGLVRGDRIGLWAPNGIEWVTTMYAAARGGLITVDTFCNLRSICTKF</sequence>
<dbReference type="EMBL" id="GEZM01071097">
    <property type="protein sequence ID" value="JAV66077.1"/>
    <property type="molecule type" value="Transcribed_RNA"/>
</dbReference>
<feature type="compositionally biased region" description="Basic and acidic residues" evidence="1">
    <location>
        <begin position="1"/>
        <end position="10"/>
    </location>
</feature>
<dbReference type="PANTHER" id="PTHR42814">
    <property type="entry name" value="AMP-BINDING DOMAIN-CONTAINING PROTEIN"/>
    <property type="match status" value="1"/>
</dbReference>
<protein>
    <recommendedName>
        <fullName evidence="2">AMP-dependent synthetase/ligase domain-containing protein</fullName>
    </recommendedName>
</protein>
<dbReference type="EMBL" id="GEZM01071105">
    <property type="protein sequence ID" value="JAV66061.1"/>
    <property type="molecule type" value="Transcribed_RNA"/>
</dbReference>
<dbReference type="EMBL" id="GEZM01071106">
    <property type="protein sequence ID" value="JAV66058.1"/>
    <property type="molecule type" value="Transcribed_RNA"/>
</dbReference>
<evidence type="ECO:0000256" key="1">
    <source>
        <dbReference type="SAM" id="MobiDB-lite"/>
    </source>
</evidence>
<evidence type="ECO:0000259" key="2">
    <source>
        <dbReference type="Pfam" id="PF00501"/>
    </source>
</evidence>
<evidence type="ECO:0000313" key="3">
    <source>
        <dbReference type="EMBL" id="JAV66058.1"/>
    </source>
</evidence>
<dbReference type="EMBL" id="GEZM01071114">
    <property type="protein sequence ID" value="JAV66043.1"/>
    <property type="molecule type" value="Transcribed_RNA"/>
</dbReference>
<dbReference type="PANTHER" id="PTHR42814:SF3">
    <property type="entry name" value="BETA-N-ACETYLHEXOSAMINIDASE"/>
    <property type="match status" value="1"/>
</dbReference>
<name>A0A1Y1KZT7_PHOPY</name>
<reference evidence="3" key="1">
    <citation type="journal article" date="2016" name="Sci. Rep.">
        <title>Molecular characterization of firefly nuptial gifts: a multi-omics approach sheds light on postcopulatory sexual selection.</title>
        <authorList>
            <person name="Al-Wathiqui N."/>
            <person name="Fallon T.R."/>
            <person name="South A."/>
            <person name="Weng J.K."/>
            <person name="Lewis S.M."/>
        </authorList>
    </citation>
    <scope>NUCLEOTIDE SEQUENCE</scope>
</reference>
<dbReference type="EMBL" id="GEZM01071118">
    <property type="protein sequence ID" value="JAV66035.1"/>
    <property type="molecule type" value="Transcribed_RNA"/>
</dbReference>
<dbReference type="EMBL" id="GEZM01071103">
    <property type="protein sequence ID" value="JAV66064.1"/>
    <property type="molecule type" value="Transcribed_RNA"/>
</dbReference>
<feature type="region of interest" description="Disordered" evidence="1">
    <location>
        <begin position="1"/>
        <end position="26"/>
    </location>
</feature>
<proteinExistence type="predicted"/>
<dbReference type="AlphaFoldDB" id="A0A1Y1KZT7"/>
<dbReference type="EMBL" id="GEZM01071111">
    <property type="protein sequence ID" value="JAV66050.1"/>
    <property type="molecule type" value="Transcribed_RNA"/>
</dbReference>
<feature type="domain" description="AMP-dependent synthetase/ligase" evidence="2">
    <location>
        <begin position="40"/>
        <end position="113"/>
    </location>
</feature>
<accession>A0A1Y1KZT7</accession>
<dbReference type="EMBL" id="GEZM01071117">
    <property type="protein sequence ID" value="JAV66037.1"/>
    <property type="molecule type" value="Transcribed_RNA"/>
</dbReference>
<organism evidence="3">
    <name type="scientific">Photinus pyralis</name>
    <name type="common">Common eastern firefly</name>
    <name type="synonym">Lampyris pyralis</name>
    <dbReference type="NCBI Taxonomy" id="7054"/>
    <lineage>
        <taxon>Eukaryota</taxon>
        <taxon>Metazoa</taxon>
        <taxon>Ecdysozoa</taxon>
        <taxon>Arthropoda</taxon>
        <taxon>Hexapoda</taxon>
        <taxon>Insecta</taxon>
        <taxon>Pterygota</taxon>
        <taxon>Neoptera</taxon>
        <taxon>Endopterygota</taxon>
        <taxon>Coleoptera</taxon>
        <taxon>Polyphaga</taxon>
        <taxon>Elateriformia</taxon>
        <taxon>Elateroidea</taxon>
        <taxon>Lampyridae</taxon>
        <taxon>Lampyrinae</taxon>
        <taxon>Photinus</taxon>
    </lineage>
</organism>